<evidence type="ECO:0000256" key="2">
    <source>
        <dbReference type="SAM" id="Phobius"/>
    </source>
</evidence>
<dbReference type="EMBL" id="CP054619">
    <property type="protein sequence ID" value="QKS50687.1"/>
    <property type="molecule type" value="Genomic_DNA"/>
</dbReference>
<feature type="transmembrane region" description="Helical" evidence="2">
    <location>
        <begin position="26"/>
        <end position="44"/>
    </location>
</feature>
<evidence type="ECO:0000313" key="4">
    <source>
        <dbReference type="Proteomes" id="UP000509702"/>
    </source>
</evidence>
<keyword evidence="4" id="KW-1185">Reference proteome</keyword>
<feature type="region of interest" description="Disordered" evidence="1">
    <location>
        <begin position="1"/>
        <end position="20"/>
    </location>
</feature>
<accession>A0A6N1AK27</accession>
<keyword evidence="2" id="KW-0812">Transmembrane</keyword>
<sequence>MSAPDREAGREAGQDAGSGRHRDRMIGLFLLAAAAFNPPLLGIFGVEGRVLGVPTLYVWVFGLWAAVIALAALAGRTR</sequence>
<name>A0A6N1AK27_9PROT</name>
<reference evidence="3 4" key="1">
    <citation type="submission" date="2020-06" db="EMBL/GenBank/DDBJ databases">
        <title>Complete genome of Azosprillum oryzae KACC14407.</title>
        <authorList>
            <person name="Kim M."/>
            <person name="Park Y.-J."/>
            <person name="Shin J.-H."/>
        </authorList>
    </citation>
    <scope>NUCLEOTIDE SEQUENCE [LARGE SCALE GENOMIC DNA]</scope>
    <source>
        <strain evidence="3 4">KACC 14407</strain>
    </source>
</reference>
<keyword evidence="2" id="KW-1133">Transmembrane helix</keyword>
<feature type="transmembrane region" description="Helical" evidence="2">
    <location>
        <begin position="56"/>
        <end position="75"/>
    </location>
</feature>
<proteinExistence type="predicted"/>
<dbReference type="KEGG" id="aoz:HUE56_13325"/>
<dbReference type="Proteomes" id="UP000509702">
    <property type="component" value="Chromosome"/>
</dbReference>
<evidence type="ECO:0000256" key="1">
    <source>
        <dbReference type="SAM" id="MobiDB-lite"/>
    </source>
</evidence>
<evidence type="ECO:0008006" key="5">
    <source>
        <dbReference type="Google" id="ProtNLM"/>
    </source>
</evidence>
<feature type="compositionally biased region" description="Basic and acidic residues" evidence="1">
    <location>
        <begin position="1"/>
        <end position="13"/>
    </location>
</feature>
<evidence type="ECO:0000313" key="3">
    <source>
        <dbReference type="EMBL" id="QKS50687.1"/>
    </source>
</evidence>
<keyword evidence="2" id="KW-0472">Membrane</keyword>
<gene>
    <name evidence="3" type="ORF">HUE56_13325</name>
</gene>
<dbReference type="AlphaFoldDB" id="A0A6N1AK27"/>
<protein>
    <recommendedName>
        <fullName evidence="5">DUF3311 domain-containing protein</fullName>
    </recommendedName>
</protein>
<dbReference type="RefSeq" id="WP_149198096.1">
    <property type="nucleotide sequence ID" value="NZ_BSOV01000028.1"/>
</dbReference>
<organism evidence="3 4">
    <name type="scientific">Azospirillum oryzae</name>
    <dbReference type="NCBI Taxonomy" id="286727"/>
    <lineage>
        <taxon>Bacteria</taxon>
        <taxon>Pseudomonadati</taxon>
        <taxon>Pseudomonadota</taxon>
        <taxon>Alphaproteobacteria</taxon>
        <taxon>Rhodospirillales</taxon>
        <taxon>Azospirillaceae</taxon>
        <taxon>Azospirillum</taxon>
    </lineage>
</organism>